<dbReference type="InterPro" id="IPR050687">
    <property type="entry name" value="Dynein_IC"/>
</dbReference>
<evidence type="ECO:0000256" key="8">
    <source>
        <dbReference type="ARBA" id="ARBA00023175"/>
    </source>
</evidence>
<comment type="similarity">
    <text evidence="2">Belongs to the dynein intermediate chain family.</text>
</comment>
<dbReference type="InterPro" id="IPR036322">
    <property type="entry name" value="WD40_repeat_dom_sf"/>
</dbReference>
<evidence type="ECO:0000256" key="4">
    <source>
        <dbReference type="ARBA" id="ARBA00022574"/>
    </source>
</evidence>
<dbReference type="PANTHER" id="PTHR12442:SF11">
    <property type="entry name" value="DYNEIN AXONEMAL INTERMEDIATE CHAIN 1"/>
    <property type="match status" value="1"/>
</dbReference>
<dbReference type="PROSITE" id="PS50082">
    <property type="entry name" value="WD_REPEATS_2"/>
    <property type="match status" value="1"/>
</dbReference>
<keyword evidence="9" id="KW-0206">Cytoskeleton</keyword>
<evidence type="ECO:0000313" key="13">
    <source>
        <dbReference type="EMBL" id="CAF1205523.1"/>
    </source>
</evidence>
<dbReference type="GO" id="GO:0045504">
    <property type="term" value="F:dynein heavy chain binding"/>
    <property type="evidence" value="ECO:0007669"/>
    <property type="project" value="TreeGrafter"/>
</dbReference>
<dbReference type="GO" id="GO:0045503">
    <property type="term" value="F:dynein light chain binding"/>
    <property type="evidence" value="ECO:0007669"/>
    <property type="project" value="TreeGrafter"/>
</dbReference>
<dbReference type="InterPro" id="IPR015943">
    <property type="entry name" value="WD40/YVTN_repeat-like_dom_sf"/>
</dbReference>
<reference evidence="13" key="1">
    <citation type="submission" date="2021-02" db="EMBL/GenBank/DDBJ databases">
        <authorList>
            <person name="Nowell W R."/>
        </authorList>
    </citation>
    <scope>NUCLEOTIDE SEQUENCE</scope>
</reference>
<comment type="subcellular location">
    <subcellularLocation>
        <location evidence="1">Cytoplasm</location>
        <location evidence="1">Cytoskeleton</location>
        <location evidence="1">Cilium axoneme</location>
    </subcellularLocation>
</comment>
<evidence type="ECO:0000256" key="3">
    <source>
        <dbReference type="ARBA" id="ARBA00022490"/>
    </source>
</evidence>
<dbReference type="Pfam" id="PF00400">
    <property type="entry name" value="WD40"/>
    <property type="match status" value="2"/>
</dbReference>
<feature type="region of interest" description="Disordered" evidence="12">
    <location>
        <begin position="141"/>
        <end position="192"/>
    </location>
</feature>
<evidence type="ECO:0000256" key="9">
    <source>
        <dbReference type="ARBA" id="ARBA00023212"/>
    </source>
</evidence>
<evidence type="ECO:0000256" key="12">
    <source>
        <dbReference type="SAM" id="MobiDB-lite"/>
    </source>
</evidence>
<dbReference type="Proteomes" id="UP000663860">
    <property type="component" value="Unassembled WGS sequence"/>
</dbReference>
<dbReference type="PANTHER" id="PTHR12442">
    <property type="entry name" value="DYNEIN INTERMEDIATE CHAIN"/>
    <property type="match status" value="1"/>
</dbReference>
<dbReference type="GO" id="GO:0036157">
    <property type="term" value="C:outer dynein arm"/>
    <property type="evidence" value="ECO:0007669"/>
    <property type="project" value="TreeGrafter"/>
</dbReference>
<evidence type="ECO:0000313" key="14">
    <source>
        <dbReference type="Proteomes" id="UP000663860"/>
    </source>
</evidence>
<comment type="caution">
    <text evidence="13">The sequence shown here is derived from an EMBL/GenBank/DDBJ whole genome shotgun (WGS) entry which is preliminary data.</text>
</comment>
<dbReference type="GO" id="GO:0036158">
    <property type="term" value="P:outer dynein arm assembly"/>
    <property type="evidence" value="ECO:0007669"/>
    <property type="project" value="TreeGrafter"/>
</dbReference>
<dbReference type="EMBL" id="CAJNOE010000417">
    <property type="protein sequence ID" value="CAF1205523.1"/>
    <property type="molecule type" value="Genomic_DNA"/>
</dbReference>
<evidence type="ECO:0000256" key="1">
    <source>
        <dbReference type="ARBA" id="ARBA00004430"/>
    </source>
</evidence>
<keyword evidence="7" id="KW-0243">Dynein</keyword>
<evidence type="ECO:0000256" key="6">
    <source>
        <dbReference type="ARBA" id="ARBA00022737"/>
    </source>
</evidence>
<dbReference type="PROSITE" id="PS50294">
    <property type="entry name" value="WD_REPEATS_REGION"/>
    <property type="match status" value="1"/>
</dbReference>
<feature type="compositionally biased region" description="Polar residues" evidence="12">
    <location>
        <begin position="177"/>
        <end position="192"/>
    </location>
</feature>
<dbReference type="InterPro" id="IPR001680">
    <property type="entry name" value="WD40_rpt"/>
</dbReference>
<keyword evidence="5" id="KW-0493">Microtubule</keyword>
<evidence type="ECO:0000256" key="11">
    <source>
        <dbReference type="PROSITE-ProRule" id="PRU00221"/>
    </source>
</evidence>
<dbReference type="Gene3D" id="2.130.10.10">
    <property type="entry name" value="YVTN repeat-like/Quinoprotein amine dehydrogenase"/>
    <property type="match status" value="2"/>
</dbReference>
<dbReference type="SMART" id="SM00320">
    <property type="entry name" value="WD40"/>
    <property type="match status" value="4"/>
</dbReference>
<evidence type="ECO:0000256" key="2">
    <source>
        <dbReference type="ARBA" id="ARBA00011059"/>
    </source>
</evidence>
<accession>A0A814WQR1</accession>
<evidence type="ECO:0000256" key="10">
    <source>
        <dbReference type="ARBA" id="ARBA00023273"/>
    </source>
</evidence>
<dbReference type="GO" id="GO:0003341">
    <property type="term" value="P:cilium movement"/>
    <property type="evidence" value="ECO:0007669"/>
    <property type="project" value="TreeGrafter"/>
</dbReference>
<name>A0A814WQR1_9BILA</name>
<feature type="compositionally biased region" description="Basic and acidic residues" evidence="12">
    <location>
        <begin position="233"/>
        <end position="250"/>
    </location>
</feature>
<evidence type="ECO:0000256" key="7">
    <source>
        <dbReference type="ARBA" id="ARBA00023017"/>
    </source>
</evidence>
<keyword evidence="10" id="KW-0966">Cell projection</keyword>
<feature type="repeat" description="WD" evidence="11">
    <location>
        <begin position="624"/>
        <end position="666"/>
    </location>
</feature>
<gene>
    <name evidence="13" type="ORF">IZO911_LOCUS28869</name>
</gene>
<keyword evidence="8" id="KW-0505">Motor protein</keyword>
<keyword evidence="3" id="KW-0963">Cytoplasm</keyword>
<dbReference type="FunFam" id="2.130.10.10:FF:000251">
    <property type="entry name" value="Dynein axonemal intermediate chain 1"/>
    <property type="match status" value="1"/>
</dbReference>
<organism evidence="13 14">
    <name type="scientific">Adineta steineri</name>
    <dbReference type="NCBI Taxonomy" id="433720"/>
    <lineage>
        <taxon>Eukaryota</taxon>
        <taxon>Metazoa</taxon>
        <taxon>Spiralia</taxon>
        <taxon>Gnathifera</taxon>
        <taxon>Rotifera</taxon>
        <taxon>Eurotatoria</taxon>
        <taxon>Bdelloidea</taxon>
        <taxon>Adinetida</taxon>
        <taxon>Adinetidae</taxon>
        <taxon>Adineta</taxon>
    </lineage>
</organism>
<feature type="region of interest" description="Disordered" evidence="12">
    <location>
        <begin position="233"/>
        <end position="257"/>
    </location>
</feature>
<dbReference type="GO" id="GO:0005874">
    <property type="term" value="C:microtubule"/>
    <property type="evidence" value="ECO:0007669"/>
    <property type="project" value="UniProtKB-KW"/>
</dbReference>
<protein>
    <submittedName>
        <fullName evidence="13">Uncharacterized protein</fullName>
    </submittedName>
</protein>
<evidence type="ECO:0000256" key="5">
    <source>
        <dbReference type="ARBA" id="ARBA00022701"/>
    </source>
</evidence>
<keyword evidence="4 11" id="KW-0853">WD repeat</keyword>
<keyword evidence="6" id="KW-0677">Repeat</keyword>
<dbReference type="SUPFAM" id="SSF50978">
    <property type="entry name" value="WD40 repeat-like"/>
    <property type="match status" value="2"/>
</dbReference>
<proteinExistence type="inferred from homology"/>
<sequence length="800" mass="90866">MKARAGADKKNAQPVPVGVNLQRRLSQAHRGSLTGYDDQEGGNMPANFIDDSNMLGRSEDQLKLTDAELNEEHTRILTARNPQAAENIIRYSYKDRIYKPIPHVDQLAVHYQMDSNLINKDSDDAKRQVTVDTATEGVEVATASVGTDAETATKEGEDEDEDKPKKTAGAGGKGKKLTNQFNFSERASQTYNNPCRNRETFVEQTPRAVFTDNVSQWSIFDAYNEDFEQQQKLKEKESKKHTLKKDDDRKKKFVPSDQQAGDEFAKFVRSKTANISLKILERMINLNTFDDIAQDFKYWEDAADEYREQQGSLLPLWVFQYDMVKKLSCTNLAWNTQYPDLFAASFGSYDFLKQSRGMFLIYSLKNPSFPENMFPTDSGVMSLDFHPKHPNLLCCDDFLKQSRGMFLIYSLKNPSFPENMFPTDSGVMSLDFHPKHPNLLCCDDFLKQSRGMFLIYSLKNPSFPENMFPTDSGVMSLDFHPKHPNLLCCGFYDGSVAVYNIADENKRPKYQSTARSGKHTDPVWQVRWQKDDLDSNLNFYSVSSDGRVVCWTLVKSDLMYTDIVQLKLDKPTTETDEGVPLTTLGCGTCFDFNKQQDYLFIVGTEEGKIHKCSKSYNNQFLDTFDAHHMAVYAVRWNTYHPKIFASCSADWTVKIWDINYKDPLFVYDLGSAVGDVNWAPYSSTVFAACTADGKVFVFDLNVNKYEPLTEQIVVQKKRTKLTHITFNHQFPILLAGDDRGNITTLKLSPNLRKKPKVKKGQEVPEGPEAENAKLDKILALIRDPDAAKNKPTTQGATTTS</sequence>
<dbReference type="AlphaFoldDB" id="A0A814WQR1"/>